<sequence>MAQPDSINLRRLSYDSDNESAQFSFNGWRGGKPFSVSGGVNVLTPGDQQESQVRELSKAAIAKLLRDLADTL</sequence>
<dbReference type="AlphaFoldDB" id="A0A316BQR6"/>
<dbReference type="EMBL" id="QGGG01000021">
    <property type="protein sequence ID" value="PWJ75292.1"/>
    <property type="molecule type" value="Genomic_DNA"/>
</dbReference>
<dbReference type="Proteomes" id="UP000245396">
    <property type="component" value="Unassembled WGS sequence"/>
</dbReference>
<gene>
    <name evidence="1" type="ORF">C7441_12175</name>
</gene>
<evidence type="ECO:0000313" key="1">
    <source>
        <dbReference type="EMBL" id="PWJ75292.1"/>
    </source>
</evidence>
<name>A0A316BQR6_PSESE</name>
<reference evidence="1 2" key="1">
    <citation type="submission" date="2018-05" db="EMBL/GenBank/DDBJ databases">
        <title>Genomic Encyclopedia of Type Strains, Phase IV (KMG-IV): sequencing the most valuable type-strain genomes for metagenomic binning, comparative biology and taxonomic classification.</title>
        <authorList>
            <person name="Goeker M."/>
        </authorList>
    </citation>
    <scope>NUCLEOTIDE SEQUENCE [LARGE SCALE GENOMIC DNA]</scope>
    <source>
        <strain evidence="1 2">DSM 6986</strain>
    </source>
</reference>
<dbReference type="RefSeq" id="WP_146201550.1">
    <property type="nucleotide sequence ID" value="NZ_QGGG01000021.1"/>
</dbReference>
<protein>
    <submittedName>
        <fullName evidence="1">Uncharacterized protein</fullName>
    </submittedName>
</protein>
<comment type="caution">
    <text evidence="1">The sequence shown here is derived from an EMBL/GenBank/DDBJ whole genome shotgun (WGS) entry which is preliminary data.</text>
</comment>
<keyword evidence="2" id="KW-1185">Reference proteome</keyword>
<proteinExistence type="predicted"/>
<accession>A0A316BQR6</accession>
<evidence type="ECO:0000313" key="2">
    <source>
        <dbReference type="Proteomes" id="UP000245396"/>
    </source>
</evidence>
<organism evidence="1 2">
    <name type="scientific">Pseudaminobacter salicylatoxidans</name>
    <dbReference type="NCBI Taxonomy" id="93369"/>
    <lineage>
        <taxon>Bacteria</taxon>
        <taxon>Pseudomonadati</taxon>
        <taxon>Pseudomonadota</taxon>
        <taxon>Alphaproteobacteria</taxon>
        <taxon>Hyphomicrobiales</taxon>
        <taxon>Phyllobacteriaceae</taxon>
        <taxon>Pseudaminobacter</taxon>
    </lineage>
</organism>